<evidence type="ECO:0000256" key="3">
    <source>
        <dbReference type="SAM" id="MobiDB-lite"/>
    </source>
</evidence>
<dbReference type="Proteomes" id="UP000792457">
    <property type="component" value="Unassembled WGS sequence"/>
</dbReference>
<feature type="region of interest" description="Disordered" evidence="3">
    <location>
        <begin position="1209"/>
        <end position="1254"/>
    </location>
</feature>
<feature type="compositionally biased region" description="Basic and acidic residues" evidence="3">
    <location>
        <begin position="1221"/>
        <end position="1254"/>
    </location>
</feature>
<keyword evidence="2" id="KW-0067">ATP-binding</keyword>
<feature type="compositionally biased region" description="Basic and acidic residues" evidence="3">
    <location>
        <begin position="563"/>
        <end position="578"/>
    </location>
</feature>
<dbReference type="GO" id="GO:0005634">
    <property type="term" value="C:nucleus"/>
    <property type="evidence" value="ECO:0007669"/>
    <property type="project" value="TreeGrafter"/>
</dbReference>
<feature type="compositionally biased region" description="Acidic residues" evidence="3">
    <location>
        <begin position="919"/>
        <end position="943"/>
    </location>
</feature>
<feature type="compositionally biased region" description="Basic and acidic residues" evidence="3">
    <location>
        <begin position="822"/>
        <end position="839"/>
    </location>
</feature>
<organism evidence="5 6">
    <name type="scientific">Ladona fulva</name>
    <name type="common">Scarce chaser dragonfly</name>
    <name type="synonym">Libellula fulva</name>
    <dbReference type="NCBI Taxonomy" id="123851"/>
    <lineage>
        <taxon>Eukaryota</taxon>
        <taxon>Metazoa</taxon>
        <taxon>Ecdysozoa</taxon>
        <taxon>Arthropoda</taxon>
        <taxon>Hexapoda</taxon>
        <taxon>Insecta</taxon>
        <taxon>Pterygota</taxon>
        <taxon>Palaeoptera</taxon>
        <taxon>Odonata</taxon>
        <taxon>Epiprocta</taxon>
        <taxon>Anisoptera</taxon>
        <taxon>Libelluloidea</taxon>
        <taxon>Libellulidae</taxon>
        <taxon>Ladona</taxon>
    </lineage>
</organism>
<feature type="compositionally biased region" description="Basic and acidic residues" evidence="3">
    <location>
        <begin position="510"/>
        <end position="526"/>
    </location>
</feature>
<evidence type="ECO:0000313" key="5">
    <source>
        <dbReference type="EMBL" id="KAG8225226.1"/>
    </source>
</evidence>
<reference evidence="5" key="1">
    <citation type="submission" date="2013-04" db="EMBL/GenBank/DDBJ databases">
        <authorList>
            <person name="Qu J."/>
            <person name="Murali S.C."/>
            <person name="Bandaranaike D."/>
            <person name="Bellair M."/>
            <person name="Blankenburg K."/>
            <person name="Chao H."/>
            <person name="Dinh H."/>
            <person name="Doddapaneni H."/>
            <person name="Downs B."/>
            <person name="Dugan-Rocha S."/>
            <person name="Elkadiri S."/>
            <person name="Gnanaolivu R.D."/>
            <person name="Hernandez B."/>
            <person name="Javaid M."/>
            <person name="Jayaseelan J.C."/>
            <person name="Lee S."/>
            <person name="Li M."/>
            <person name="Ming W."/>
            <person name="Munidasa M."/>
            <person name="Muniz J."/>
            <person name="Nguyen L."/>
            <person name="Ongeri F."/>
            <person name="Osuji N."/>
            <person name="Pu L.-L."/>
            <person name="Puazo M."/>
            <person name="Qu C."/>
            <person name="Quiroz J."/>
            <person name="Raj R."/>
            <person name="Weissenberger G."/>
            <person name="Xin Y."/>
            <person name="Zou X."/>
            <person name="Han Y."/>
            <person name="Richards S."/>
            <person name="Worley K."/>
            <person name="Muzny D."/>
            <person name="Gibbs R."/>
        </authorList>
    </citation>
    <scope>NUCLEOTIDE SEQUENCE</scope>
    <source>
        <strain evidence="5">Sampled in the wild</strain>
    </source>
</reference>
<dbReference type="EMBL" id="KZ308230">
    <property type="protein sequence ID" value="KAG8225226.1"/>
    <property type="molecule type" value="Genomic_DNA"/>
</dbReference>
<dbReference type="GO" id="GO:0000055">
    <property type="term" value="P:ribosomal large subunit export from nucleus"/>
    <property type="evidence" value="ECO:0007669"/>
    <property type="project" value="TreeGrafter"/>
</dbReference>
<feature type="compositionally biased region" description="Acidic residues" evidence="3">
    <location>
        <begin position="544"/>
        <end position="562"/>
    </location>
</feature>
<feature type="compositionally biased region" description="Basic and acidic residues" evidence="3">
    <location>
        <begin position="775"/>
        <end position="787"/>
    </location>
</feature>
<evidence type="ECO:0000313" key="6">
    <source>
        <dbReference type="Proteomes" id="UP000792457"/>
    </source>
</evidence>
<feature type="region of interest" description="Disordered" evidence="3">
    <location>
        <begin position="454"/>
        <end position="701"/>
    </location>
</feature>
<feature type="domain" description="VWFA" evidence="4">
    <location>
        <begin position="1388"/>
        <end position="1574"/>
    </location>
</feature>
<keyword evidence="1" id="KW-0547">Nucleotide-binding</keyword>
<feature type="compositionally biased region" description="Basic and acidic residues" evidence="3">
    <location>
        <begin position="463"/>
        <end position="475"/>
    </location>
</feature>
<keyword evidence="6" id="KW-1185">Reference proteome</keyword>
<name>A0A8K0JYX9_LADFU</name>
<dbReference type="PANTHER" id="PTHR48103">
    <property type="entry name" value="MIDASIN-RELATED"/>
    <property type="match status" value="1"/>
</dbReference>
<dbReference type="OrthoDB" id="422220at2759"/>
<comment type="caution">
    <text evidence="5">The sequence shown here is derived from an EMBL/GenBank/DDBJ whole genome shotgun (WGS) entry which is preliminary data.</text>
</comment>
<dbReference type="GO" id="GO:0005524">
    <property type="term" value="F:ATP binding"/>
    <property type="evidence" value="ECO:0007669"/>
    <property type="project" value="UniProtKB-KW"/>
</dbReference>
<feature type="compositionally biased region" description="Basic and acidic residues" evidence="3">
    <location>
        <begin position="801"/>
        <end position="812"/>
    </location>
</feature>
<evidence type="ECO:0000259" key="4">
    <source>
        <dbReference type="PROSITE" id="PS50234"/>
    </source>
</evidence>
<evidence type="ECO:0000256" key="1">
    <source>
        <dbReference type="ARBA" id="ARBA00022741"/>
    </source>
</evidence>
<feature type="compositionally biased region" description="Basic and acidic residues" evidence="3">
    <location>
        <begin position="633"/>
        <end position="649"/>
    </location>
</feature>
<feature type="compositionally biased region" description="Basic and acidic residues" evidence="3">
    <location>
        <begin position="1081"/>
        <end position="1127"/>
    </location>
</feature>
<feature type="compositionally biased region" description="Acidic residues" evidence="3">
    <location>
        <begin position="896"/>
        <end position="908"/>
    </location>
</feature>
<feature type="compositionally biased region" description="Basic and acidic residues" evidence="3">
    <location>
        <begin position="489"/>
        <end position="500"/>
    </location>
</feature>
<gene>
    <name evidence="5" type="ORF">J437_LFUL012701</name>
</gene>
<dbReference type="FunFam" id="3.40.50.410:FF:000028">
    <property type="entry name" value="Midasin"/>
    <property type="match status" value="1"/>
</dbReference>
<feature type="region of interest" description="Disordered" evidence="3">
    <location>
        <begin position="1081"/>
        <end position="1166"/>
    </location>
</feature>
<dbReference type="GO" id="GO:0000027">
    <property type="term" value="P:ribosomal large subunit assembly"/>
    <property type="evidence" value="ECO:0007669"/>
    <property type="project" value="TreeGrafter"/>
</dbReference>
<protein>
    <recommendedName>
        <fullName evidence="4">VWFA domain-containing protein</fullName>
    </recommendedName>
</protein>
<feature type="compositionally biased region" description="Acidic residues" evidence="3">
    <location>
        <begin position="584"/>
        <end position="601"/>
    </location>
</feature>
<dbReference type="SMART" id="SM00327">
    <property type="entry name" value="VWA"/>
    <property type="match status" value="1"/>
</dbReference>
<sequence>MLNKMGISYRKGLMIIENCNSKESWAGSLETFLLPPLNMNAAFTQLKYRKADNHLLKMWDGCEKYYLRSIARLTQLNTILSISPSKDLGPPSIERFRGSTAHLMARLMDTLCSSIICLSQIWLYLHACPSDPPSESECLRIVKLPNVSSSEEHDSHLSNSVLGDEHWQSATNDIRLFIASLTQLKSDIERMKITSNFPVSPIHWAVFLKASDNLEIYVDRLKKMRTMLFGQFSSGSVLPCAAESLDWLANEMTSLSSTIKCENERISQSVESDTVVLEEKCCRTNQHTQLENHAESLLKRVLLIFQSFFKKYCAIKIMEKEDEKREDAEAGVQENAAEMENDAEEIQDGHLSDKINASITSDVEILQLGGITSELKELIQDLSILMDEDSQNPESLNCKRMVLSCLPALDQLSLLAQFVVTQLTVSYRTTSKLLSVLLALFSDLATRGFCIPRGLDDAEEGKEDGPGGRDGKWEESEGMGLGDAEDGDEKAKEASDKLESEDQLEGAHQQGKEKEEKADKDLKEEETGVEMSEDFEGKLQDLGEKEEEGDEESESGDDDDDAEKQMGKTGSEAEKLDEQIWGSDDSEDEEDGEEMGSDGEEDQSKGKGEQPELRAKDQNLGKAEGEEEEGEGKEDKKKNKPDINEMEDKGEIDDDQVDPYHGNQEPLPEPEALDLPDDLQLDDGEAKDKEGGDEENPFDIDKMKEISLSRTWMVLSCLPALDQLSLLAQFVVTQLTVSYRTTSKLLSVLLALFSDLATRGFCIPRGLDDAEEGKEDGPGGRDGKWEESEGMGLGDAEDGDEKAKEASDKLESEDQLEGAHQQGKEKEEKADKDLKDLLKNLHVKLVGDGNEDHEDEASQQEEEKVAEEPEGDEGEGEDEEEGPNVDGLKQDKSEEMEIDEEGKEEEDEHDRGEGRRDEEEPEMKEDENGDEDEKVEEKQEEEEAKPSDDRPSIVPVESASDAPKEGSKDKTDSTQEELNMEEGKNEEESAEKHGVGLAQEEQKKQGHGGETEDASVKREQSLKEEVEKEEKKRRRKPGELDSKRTLGKYWAYIVHQFMLTESNKFIYWFIGEVKEPLKKKLKTVETESKKEGSEEESKKESVEEEKEQKSGEENEMYEHIKEAKQRSEAQTLDAATEDQAKLQPTPNLEEEEADKNIDEEEDLAMQEDYKAKCLDLIDNEEIECVPRDPTPAYQRKIREALRQVTNINNIVVDEENPPVQKSEEMEGSENEKRNKAKREDDQKGEGRAEGKAEVEGEVVPTANVQRGAESSFHTLPSAFDHKLEVSMENPEELRKKLEQQLAEWSQPPAGDEALSTWENFVVLTESLSRDLSEQLRLVLEPTHASRLRGDYRTGRRINMRKVIPYIASQFRKDKIWLRRTKPSKREYQIVLAIDDSSSMADNHSKELAFESLALVSRALTLLEAGQLAVVSFGESVKVLHPLHEPFSEHSGARLLQQFSFDQKKTLMGNLMETATSMLCGSKSSCSPGVGVAQLMVIVSDGRGVWNEGSDKVKNAVRRAQDAGIFTDSIMDIRMPIFKDGKMLGISSYLDNFPFPFYLILRNINALPGVLSDALRQWFELVTEMDKQ</sequence>
<dbReference type="PROSITE" id="PS50234">
    <property type="entry name" value="VWFA"/>
    <property type="match status" value="1"/>
</dbReference>
<accession>A0A8K0JYX9</accession>
<feature type="compositionally biased region" description="Acidic residues" evidence="3">
    <location>
        <begin position="671"/>
        <end position="683"/>
    </location>
</feature>
<dbReference type="GO" id="GO:0030687">
    <property type="term" value="C:preribosome, large subunit precursor"/>
    <property type="evidence" value="ECO:0007669"/>
    <property type="project" value="TreeGrafter"/>
</dbReference>
<dbReference type="CDD" id="cd01460">
    <property type="entry name" value="vWA_midasin"/>
    <property type="match status" value="1"/>
</dbReference>
<feature type="compositionally biased region" description="Acidic residues" evidence="3">
    <location>
        <begin position="849"/>
        <end position="860"/>
    </location>
</feature>
<feature type="compositionally biased region" description="Basic and acidic residues" evidence="3">
    <location>
        <begin position="602"/>
        <end position="619"/>
    </location>
</feature>
<feature type="compositionally biased region" description="Basic and acidic residues" evidence="3">
    <location>
        <begin position="909"/>
        <end position="918"/>
    </location>
</feature>
<feature type="compositionally biased region" description="Acidic residues" evidence="3">
    <location>
        <begin position="1148"/>
        <end position="1165"/>
    </location>
</feature>
<dbReference type="PANTHER" id="PTHR48103:SF2">
    <property type="entry name" value="MIDASIN"/>
    <property type="match status" value="1"/>
</dbReference>
<reference evidence="5" key="2">
    <citation type="submission" date="2017-10" db="EMBL/GenBank/DDBJ databases">
        <title>Ladona fulva Genome sequencing and assembly.</title>
        <authorList>
            <person name="Murali S."/>
            <person name="Richards S."/>
            <person name="Bandaranaike D."/>
            <person name="Bellair M."/>
            <person name="Blankenburg K."/>
            <person name="Chao H."/>
            <person name="Dinh H."/>
            <person name="Doddapaneni H."/>
            <person name="Dugan-Rocha S."/>
            <person name="Elkadiri S."/>
            <person name="Gnanaolivu R."/>
            <person name="Hernandez B."/>
            <person name="Skinner E."/>
            <person name="Javaid M."/>
            <person name="Lee S."/>
            <person name="Li M."/>
            <person name="Ming W."/>
            <person name="Munidasa M."/>
            <person name="Muniz J."/>
            <person name="Nguyen L."/>
            <person name="Hughes D."/>
            <person name="Osuji N."/>
            <person name="Pu L.-L."/>
            <person name="Puazo M."/>
            <person name="Qu C."/>
            <person name="Quiroz J."/>
            <person name="Raj R."/>
            <person name="Weissenberger G."/>
            <person name="Xin Y."/>
            <person name="Zou X."/>
            <person name="Han Y."/>
            <person name="Worley K."/>
            <person name="Muzny D."/>
            <person name="Gibbs R."/>
        </authorList>
    </citation>
    <scope>NUCLEOTIDE SEQUENCE</scope>
    <source>
        <strain evidence="5">Sampled in the wild</strain>
    </source>
</reference>
<evidence type="ECO:0000256" key="2">
    <source>
        <dbReference type="ARBA" id="ARBA00022840"/>
    </source>
</evidence>
<feature type="compositionally biased region" description="Basic and acidic residues" evidence="3">
    <location>
        <begin position="981"/>
        <end position="1030"/>
    </location>
</feature>
<dbReference type="Gene3D" id="3.40.50.410">
    <property type="entry name" value="von Willebrand factor, type A domain"/>
    <property type="match status" value="1"/>
</dbReference>
<dbReference type="InterPro" id="IPR002035">
    <property type="entry name" value="VWF_A"/>
</dbReference>
<proteinExistence type="predicted"/>
<feature type="compositionally biased region" description="Acidic residues" evidence="3">
    <location>
        <begin position="868"/>
        <end position="883"/>
    </location>
</feature>
<feature type="compositionally biased region" description="Basic and acidic residues" evidence="3">
    <location>
        <begin position="962"/>
        <end position="973"/>
    </location>
</feature>
<dbReference type="InterPro" id="IPR036465">
    <property type="entry name" value="vWFA_dom_sf"/>
</dbReference>
<dbReference type="SUPFAM" id="SSF53300">
    <property type="entry name" value="vWA-like"/>
    <property type="match status" value="1"/>
</dbReference>
<feature type="region of interest" description="Disordered" evidence="3">
    <location>
        <begin position="766"/>
        <end position="1040"/>
    </location>
</feature>
<dbReference type="Pfam" id="PF00092">
    <property type="entry name" value="VWA"/>
    <property type="match status" value="1"/>
</dbReference>